<reference evidence="3 4" key="1">
    <citation type="journal article" date="2020" name="Nature">
        <title>Bacterial chemolithoautotrophy via manganese oxidation.</title>
        <authorList>
            <person name="Yu H."/>
            <person name="Leadbetter J.R."/>
        </authorList>
    </citation>
    <scope>NUCLEOTIDE SEQUENCE [LARGE SCALE GENOMIC DNA]</scope>
    <source>
        <strain evidence="3 4">Mn-1</strain>
    </source>
</reference>
<dbReference type="Gene3D" id="3.40.50.2300">
    <property type="match status" value="1"/>
</dbReference>
<gene>
    <name evidence="3" type="ORF">MNODULE_21035</name>
</gene>
<dbReference type="Proteomes" id="UP000534783">
    <property type="component" value="Unassembled WGS sequence"/>
</dbReference>
<dbReference type="Pfam" id="PF01451">
    <property type="entry name" value="LMWPc"/>
    <property type="match status" value="1"/>
</dbReference>
<dbReference type="GO" id="GO:0046685">
    <property type="term" value="P:response to arsenic-containing substance"/>
    <property type="evidence" value="ECO:0007669"/>
    <property type="project" value="UniProtKB-KW"/>
</dbReference>
<dbReference type="EMBL" id="VTOW01000005">
    <property type="protein sequence ID" value="NKE73246.1"/>
    <property type="molecule type" value="Genomic_DNA"/>
</dbReference>
<name>A0A7X6DTS1_9BACT</name>
<proteinExistence type="predicted"/>
<evidence type="ECO:0000259" key="2">
    <source>
        <dbReference type="SMART" id="SM00226"/>
    </source>
</evidence>
<feature type="domain" description="Phosphotyrosine protein phosphatase I" evidence="2">
    <location>
        <begin position="2"/>
        <end position="127"/>
    </location>
</feature>
<dbReference type="SMART" id="SM00226">
    <property type="entry name" value="LMWPc"/>
    <property type="match status" value="1"/>
</dbReference>
<protein>
    <submittedName>
        <fullName evidence="3">Arsenate reductase ArsC</fullName>
    </submittedName>
</protein>
<keyword evidence="4" id="KW-1185">Reference proteome</keyword>
<dbReference type="PANTHER" id="PTHR43428:SF1">
    <property type="entry name" value="ARSENATE REDUCTASE"/>
    <property type="match status" value="1"/>
</dbReference>
<dbReference type="PANTHER" id="PTHR43428">
    <property type="entry name" value="ARSENATE REDUCTASE"/>
    <property type="match status" value="1"/>
</dbReference>
<dbReference type="AlphaFoldDB" id="A0A7X6DTS1"/>
<dbReference type="CDD" id="cd16345">
    <property type="entry name" value="LMWP_ArsC"/>
    <property type="match status" value="1"/>
</dbReference>
<dbReference type="SUPFAM" id="SSF52788">
    <property type="entry name" value="Phosphotyrosine protein phosphatases I"/>
    <property type="match status" value="1"/>
</dbReference>
<organism evidence="3 4">
    <name type="scientific">Candidatus Manganitrophus noduliformans</name>
    <dbReference type="NCBI Taxonomy" id="2606439"/>
    <lineage>
        <taxon>Bacteria</taxon>
        <taxon>Pseudomonadati</taxon>
        <taxon>Nitrospirota</taxon>
        <taxon>Nitrospiria</taxon>
        <taxon>Candidatus Troglogloeales</taxon>
        <taxon>Candidatus Manganitrophaceae</taxon>
        <taxon>Candidatus Manganitrophus</taxon>
    </lineage>
</organism>
<evidence type="ECO:0000313" key="4">
    <source>
        <dbReference type="Proteomes" id="UP000534783"/>
    </source>
</evidence>
<evidence type="ECO:0000313" key="3">
    <source>
        <dbReference type="EMBL" id="NKE73246.1"/>
    </source>
</evidence>
<accession>A0A7X6DTS1</accession>
<sequence>MKRILFVCIENACRSQMAEAFARRYGREAVAVYSAGSRPSGKIDPKTVEAMWEVGYDLTKHTSKSLREIPDIEYDAVITMGCGDECPMVKAKHREDWAIPDPKHWPIDQFREVRNRIEQKVQGLLESLKITSPL</sequence>
<keyword evidence="1" id="KW-0059">Arsenical resistance</keyword>
<dbReference type="InterPro" id="IPR036196">
    <property type="entry name" value="Ptyr_pPase_sf"/>
</dbReference>
<comment type="caution">
    <text evidence="3">The sequence shown here is derived from an EMBL/GenBank/DDBJ whole genome shotgun (WGS) entry which is preliminary data.</text>
</comment>
<evidence type="ECO:0000256" key="1">
    <source>
        <dbReference type="ARBA" id="ARBA00022849"/>
    </source>
</evidence>
<dbReference type="InterPro" id="IPR023485">
    <property type="entry name" value="Ptyr_pPase"/>
</dbReference>